<sequence length="91" mass="10935">MCFRLFSFFLKLAYSIAKRLDLLVLLVDVLLKYKVSNFLPRFSYVQREWRVVVEGDVNGHFPVIKPETATMRTWSSRVLRRRHTRRYRGSP</sequence>
<dbReference type="EMBL" id="JBFXLT010000087">
    <property type="protein sequence ID" value="KAL2809538.1"/>
    <property type="molecule type" value="Genomic_DNA"/>
</dbReference>
<gene>
    <name evidence="2" type="ORF">BJX63DRAFT_353540</name>
</gene>
<proteinExistence type="predicted"/>
<comment type="caution">
    <text evidence="2">The sequence shown here is derived from an EMBL/GenBank/DDBJ whole genome shotgun (WGS) entry which is preliminary data.</text>
</comment>
<evidence type="ECO:0008006" key="4">
    <source>
        <dbReference type="Google" id="ProtNLM"/>
    </source>
</evidence>
<feature type="signal peptide" evidence="1">
    <location>
        <begin position="1"/>
        <end position="17"/>
    </location>
</feature>
<reference evidence="2 3" key="1">
    <citation type="submission" date="2024-07" db="EMBL/GenBank/DDBJ databases">
        <title>Section-level genome sequencing and comparative genomics of Aspergillus sections Usti and Cavernicolus.</title>
        <authorList>
            <consortium name="Lawrence Berkeley National Laboratory"/>
            <person name="Nybo J.L."/>
            <person name="Vesth T.C."/>
            <person name="Theobald S."/>
            <person name="Frisvad J.C."/>
            <person name="Larsen T.O."/>
            <person name="Kjaerboelling I."/>
            <person name="Rothschild-Mancinelli K."/>
            <person name="Lyhne E.K."/>
            <person name="Kogle M.E."/>
            <person name="Barry K."/>
            <person name="Clum A."/>
            <person name="Na H."/>
            <person name="Ledsgaard L."/>
            <person name="Lin J."/>
            <person name="Lipzen A."/>
            <person name="Kuo A."/>
            <person name="Riley R."/>
            <person name="Mondo S."/>
            <person name="Labutti K."/>
            <person name="Haridas S."/>
            <person name="Pangalinan J."/>
            <person name="Salamov A.A."/>
            <person name="Simmons B.A."/>
            <person name="Magnuson J.K."/>
            <person name="Chen J."/>
            <person name="Drula E."/>
            <person name="Henrissat B."/>
            <person name="Wiebenga A."/>
            <person name="Lubbers R.J."/>
            <person name="Gomes A.C."/>
            <person name="Makela M.R."/>
            <person name="Stajich J."/>
            <person name="Grigoriev I.V."/>
            <person name="Mortensen U.H."/>
            <person name="De Vries R.P."/>
            <person name="Baker S.E."/>
            <person name="Andersen M.R."/>
        </authorList>
    </citation>
    <scope>NUCLEOTIDE SEQUENCE [LARGE SCALE GENOMIC DNA]</scope>
    <source>
        <strain evidence="2 3">CBS 588.65</strain>
    </source>
</reference>
<dbReference type="Proteomes" id="UP001610334">
    <property type="component" value="Unassembled WGS sequence"/>
</dbReference>
<name>A0ABR4H252_9EURO</name>
<keyword evidence="3" id="KW-1185">Reference proteome</keyword>
<organism evidence="2 3">
    <name type="scientific">Aspergillus granulosus</name>
    <dbReference type="NCBI Taxonomy" id="176169"/>
    <lineage>
        <taxon>Eukaryota</taxon>
        <taxon>Fungi</taxon>
        <taxon>Dikarya</taxon>
        <taxon>Ascomycota</taxon>
        <taxon>Pezizomycotina</taxon>
        <taxon>Eurotiomycetes</taxon>
        <taxon>Eurotiomycetidae</taxon>
        <taxon>Eurotiales</taxon>
        <taxon>Aspergillaceae</taxon>
        <taxon>Aspergillus</taxon>
        <taxon>Aspergillus subgen. Nidulantes</taxon>
    </lineage>
</organism>
<feature type="chain" id="PRO_5045399157" description="Secreted protein" evidence="1">
    <location>
        <begin position="18"/>
        <end position="91"/>
    </location>
</feature>
<evidence type="ECO:0000256" key="1">
    <source>
        <dbReference type="SAM" id="SignalP"/>
    </source>
</evidence>
<accession>A0ABR4H252</accession>
<keyword evidence="1" id="KW-0732">Signal</keyword>
<protein>
    <recommendedName>
        <fullName evidence="4">Secreted protein</fullName>
    </recommendedName>
</protein>
<evidence type="ECO:0000313" key="2">
    <source>
        <dbReference type="EMBL" id="KAL2809538.1"/>
    </source>
</evidence>
<evidence type="ECO:0000313" key="3">
    <source>
        <dbReference type="Proteomes" id="UP001610334"/>
    </source>
</evidence>